<dbReference type="Gene3D" id="1.20.120.450">
    <property type="entry name" value="dinb family like domain"/>
    <property type="match status" value="1"/>
</dbReference>
<dbReference type="Pfam" id="PF12867">
    <property type="entry name" value="DinB_2"/>
    <property type="match status" value="1"/>
</dbReference>
<name>A0AA35TFQ5_GEOBA</name>
<dbReference type="SUPFAM" id="SSF53790">
    <property type="entry name" value="Tetrapyrrole methylase"/>
    <property type="match status" value="1"/>
</dbReference>
<dbReference type="InterPro" id="IPR034660">
    <property type="entry name" value="DinB/YfiT-like"/>
</dbReference>
<accession>A0AA35TFQ5</accession>
<sequence length="303" mass="34472">MILTIPRQPKGEKPLTPGERESILQRRDAALKRLDEGHEILLKSLEGLEAEEAFLGQRWSVRDVLLHLDSERYVDALEKIARGEMEMLPPFSSRDEHFRQELEHQEATHRRFRALLSDLTPEQLARPATPPNPENSFPGLSLLELLERSAGHETSHARQIDLTRQFVAAFRSQQRALNIAALGDGDPSRLSTEVRDMLNMADYVVAEAEALAAVGHLVRGVRLTMHTGNREELVNRAARESREGLWPIVCIMGDAPDDEPPRLPWPANTPTPSPSTGRQSRRPREKNPFFPRKRKSRFIHPRK</sequence>
<dbReference type="EMBL" id="CASHTH010003643">
    <property type="protein sequence ID" value="CAI8047465.1"/>
    <property type="molecule type" value="Genomic_DNA"/>
</dbReference>
<keyword evidence="4" id="KW-1185">Reference proteome</keyword>
<dbReference type="InterPro" id="IPR024775">
    <property type="entry name" value="DinB-like"/>
</dbReference>
<feature type="domain" description="DinB-like" evidence="2">
    <location>
        <begin position="39"/>
        <end position="160"/>
    </location>
</feature>
<reference evidence="3" key="1">
    <citation type="submission" date="2023-03" db="EMBL/GenBank/DDBJ databases">
        <authorList>
            <person name="Steffen K."/>
            <person name="Cardenas P."/>
        </authorList>
    </citation>
    <scope>NUCLEOTIDE SEQUENCE</scope>
</reference>
<evidence type="ECO:0000313" key="4">
    <source>
        <dbReference type="Proteomes" id="UP001174909"/>
    </source>
</evidence>
<evidence type="ECO:0000259" key="2">
    <source>
        <dbReference type="Pfam" id="PF12867"/>
    </source>
</evidence>
<proteinExistence type="predicted"/>
<dbReference type="AlphaFoldDB" id="A0AA35TFQ5"/>
<evidence type="ECO:0000256" key="1">
    <source>
        <dbReference type="SAM" id="MobiDB-lite"/>
    </source>
</evidence>
<feature type="compositionally biased region" description="Pro residues" evidence="1">
    <location>
        <begin position="262"/>
        <end position="273"/>
    </location>
</feature>
<comment type="caution">
    <text evidence="3">The sequence shown here is derived from an EMBL/GenBank/DDBJ whole genome shotgun (WGS) entry which is preliminary data.</text>
</comment>
<protein>
    <recommendedName>
        <fullName evidence="2">DinB-like domain-containing protein</fullName>
    </recommendedName>
</protein>
<feature type="region of interest" description="Disordered" evidence="1">
    <location>
        <begin position="257"/>
        <end position="303"/>
    </location>
</feature>
<gene>
    <name evidence="3" type="ORF">GBAR_LOCUS26230</name>
</gene>
<evidence type="ECO:0000313" key="3">
    <source>
        <dbReference type="EMBL" id="CAI8047465.1"/>
    </source>
</evidence>
<dbReference type="SUPFAM" id="SSF109854">
    <property type="entry name" value="DinB/YfiT-like putative metalloenzymes"/>
    <property type="match status" value="1"/>
</dbReference>
<dbReference type="InterPro" id="IPR035996">
    <property type="entry name" value="4pyrrol_Methylase_sf"/>
</dbReference>
<organism evidence="3 4">
    <name type="scientific">Geodia barretti</name>
    <name type="common">Barrett's horny sponge</name>
    <dbReference type="NCBI Taxonomy" id="519541"/>
    <lineage>
        <taxon>Eukaryota</taxon>
        <taxon>Metazoa</taxon>
        <taxon>Porifera</taxon>
        <taxon>Demospongiae</taxon>
        <taxon>Heteroscleromorpha</taxon>
        <taxon>Tetractinellida</taxon>
        <taxon>Astrophorina</taxon>
        <taxon>Geodiidae</taxon>
        <taxon>Geodia</taxon>
    </lineage>
</organism>
<dbReference type="GO" id="GO:0008168">
    <property type="term" value="F:methyltransferase activity"/>
    <property type="evidence" value="ECO:0007669"/>
    <property type="project" value="InterPro"/>
</dbReference>
<feature type="compositionally biased region" description="Basic residues" evidence="1">
    <location>
        <begin position="291"/>
        <end position="303"/>
    </location>
</feature>
<dbReference type="Proteomes" id="UP001174909">
    <property type="component" value="Unassembled WGS sequence"/>
</dbReference>